<protein>
    <recommendedName>
        <fullName evidence="1">DUF7660 domain-containing protein</fullName>
    </recommendedName>
</protein>
<gene>
    <name evidence="2" type="ORF">CRN84_14095</name>
</gene>
<dbReference type="InterPro" id="IPR056077">
    <property type="entry name" value="DUF7660"/>
</dbReference>
<reference evidence="3" key="1">
    <citation type="submission" date="2017-09" db="EMBL/GenBank/DDBJ databases">
        <title>FDA dAtabase for Regulatory Grade micrObial Sequences (FDA-ARGOS): Supporting development and validation of Infectious Disease Dx tests.</title>
        <authorList>
            <person name="Minogue T."/>
            <person name="Wolcott M."/>
            <person name="Wasieloski L."/>
            <person name="Aguilar W."/>
            <person name="Moore D."/>
            <person name="Tallon L."/>
            <person name="Sadzewicz L."/>
            <person name="Ott S."/>
            <person name="Zhao X."/>
            <person name="Nagaraj S."/>
            <person name="Vavikolanu K."/>
            <person name="Aluvathingal J."/>
            <person name="Nadendla S."/>
            <person name="Sichtig H."/>
        </authorList>
    </citation>
    <scope>NUCLEOTIDE SEQUENCE [LARGE SCALE GENOMIC DNA]</scope>
    <source>
        <strain evidence="3">FDAARGOS_387</strain>
    </source>
</reference>
<comment type="caution">
    <text evidence="2">The sequence shown here is derived from an EMBL/GenBank/DDBJ whole genome shotgun (WGS) entry which is preliminary data.</text>
</comment>
<dbReference type="Pfam" id="PF24693">
    <property type="entry name" value="DUF7660"/>
    <property type="match status" value="1"/>
</dbReference>
<organism evidence="2 3">
    <name type="scientific">Budvicia aquatica</name>
    <dbReference type="NCBI Taxonomy" id="82979"/>
    <lineage>
        <taxon>Bacteria</taxon>
        <taxon>Pseudomonadati</taxon>
        <taxon>Pseudomonadota</taxon>
        <taxon>Gammaproteobacteria</taxon>
        <taxon>Enterobacterales</taxon>
        <taxon>Budviciaceae</taxon>
        <taxon>Budvicia</taxon>
    </lineage>
</organism>
<dbReference type="STRING" id="1111728.GCA_000427805_04208"/>
<keyword evidence="3" id="KW-1185">Reference proteome</keyword>
<dbReference type="AlphaFoldDB" id="A0A2C6DGQ3"/>
<evidence type="ECO:0000259" key="1">
    <source>
        <dbReference type="Pfam" id="PF24693"/>
    </source>
</evidence>
<accession>A0A2C6DGQ3</accession>
<dbReference type="EMBL" id="PDDX01000001">
    <property type="protein sequence ID" value="PHI30386.1"/>
    <property type="molecule type" value="Genomic_DNA"/>
</dbReference>
<evidence type="ECO:0000313" key="2">
    <source>
        <dbReference type="EMBL" id="PHI30386.1"/>
    </source>
</evidence>
<proteinExistence type="predicted"/>
<evidence type="ECO:0000313" key="3">
    <source>
        <dbReference type="Proteomes" id="UP000224974"/>
    </source>
</evidence>
<sequence>MDITEGLPRVNTKDELITLITSLALQARNNPQELENNTLPLYLEAMAAWIEDMDGYYKNTGKDIPDNLNWSVFADILSAAAVYE</sequence>
<feature type="domain" description="DUF7660" evidence="1">
    <location>
        <begin position="12"/>
        <end position="84"/>
    </location>
</feature>
<dbReference type="Proteomes" id="UP000224974">
    <property type="component" value="Unassembled WGS sequence"/>
</dbReference>
<dbReference type="OrthoDB" id="1373771at2"/>
<name>A0A2C6DGQ3_9GAMM</name>